<dbReference type="EMBL" id="AHAT01005740">
    <property type="status" value="NOT_ANNOTATED_CDS"/>
    <property type="molecule type" value="Genomic_DNA"/>
</dbReference>
<dbReference type="AlphaFoldDB" id="W5MAL3"/>
<keyword evidence="4" id="KW-0479">Metal-binding</keyword>
<keyword evidence="3" id="KW-0001">2Fe-2S</keyword>
<dbReference type="Ensembl" id="ENSLOCT00000005430.1">
    <property type="protein sequence ID" value="ENSLOCP00000005422.1"/>
    <property type="gene ID" value="ENSLOCG00000004526.1"/>
</dbReference>
<dbReference type="Pfam" id="PF07992">
    <property type="entry name" value="Pyr_redox_2"/>
    <property type="match status" value="1"/>
</dbReference>
<dbReference type="Gene3D" id="3.30.390.30">
    <property type="match status" value="1"/>
</dbReference>
<dbReference type="GeneTree" id="ENSGT00940000164941"/>
<dbReference type="OMA" id="WFWSNQA"/>
<dbReference type="InterPro" id="IPR036188">
    <property type="entry name" value="FAD/NAD-bd_sf"/>
</dbReference>
<dbReference type="Proteomes" id="UP000018468">
    <property type="component" value="Linkage group LG22"/>
</dbReference>
<dbReference type="PRINTS" id="PR00368">
    <property type="entry name" value="FADPNR"/>
</dbReference>
<dbReference type="HOGENOM" id="CLU_003291_4_2_1"/>
<dbReference type="PRINTS" id="PR00469">
    <property type="entry name" value="PNDRDTASEII"/>
</dbReference>
<evidence type="ECO:0000256" key="3">
    <source>
        <dbReference type="ARBA" id="ARBA00022714"/>
    </source>
</evidence>
<keyword evidence="12" id="KW-1185">Reference proteome</keyword>
<dbReference type="eggNOG" id="KOG1336">
    <property type="taxonomic scope" value="Eukaryota"/>
</dbReference>
<evidence type="ECO:0000313" key="12">
    <source>
        <dbReference type="Proteomes" id="UP000018468"/>
    </source>
</evidence>
<dbReference type="CDD" id="cd03478">
    <property type="entry name" value="Rieske_AIFL_N"/>
    <property type="match status" value="1"/>
</dbReference>
<dbReference type="InterPro" id="IPR023753">
    <property type="entry name" value="FAD/NAD-binding_dom"/>
</dbReference>
<evidence type="ECO:0000259" key="10">
    <source>
        <dbReference type="PROSITE" id="PS51296"/>
    </source>
</evidence>
<accession>W5MAL3</accession>
<keyword evidence="7" id="KW-0408">Iron</keyword>
<evidence type="ECO:0000256" key="2">
    <source>
        <dbReference type="ARBA" id="ARBA00022630"/>
    </source>
</evidence>
<evidence type="ECO:0000256" key="9">
    <source>
        <dbReference type="SAM" id="MobiDB-lite"/>
    </source>
</evidence>
<dbReference type="GO" id="GO:0016651">
    <property type="term" value="F:oxidoreductase activity, acting on NAD(P)H"/>
    <property type="evidence" value="ECO:0000318"/>
    <property type="project" value="GO_Central"/>
</dbReference>
<dbReference type="CTD" id="791218"/>
<dbReference type="FunFam" id="2.102.10.10:FF:000003">
    <property type="entry name" value="apoptosis-inducing factor 3 isoform X2"/>
    <property type="match status" value="1"/>
</dbReference>
<evidence type="ECO:0000256" key="6">
    <source>
        <dbReference type="ARBA" id="ARBA00023002"/>
    </source>
</evidence>
<dbReference type="Gene3D" id="3.50.50.60">
    <property type="entry name" value="FAD/NAD(P)-binding domain"/>
    <property type="match status" value="2"/>
</dbReference>
<dbReference type="InterPro" id="IPR016156">
    <property type="entry name" value="FAD/NAD-linked_Rdtase_dimer_sf"/>
</dbReference>
<dbReference type="InterPro" id="IPR017941">
    <property type="entry name" value="Rieske_2Fe-2S"/>
</dbReference>
<evidence type="ECO:0000256" key="5">
    <source>
        <dbReference type="ARBA" id="ARBA00022827"/>
    </source>
</evidence>
<dbReference type="Bgee" id="ENSLOCG00000004526">
    <property type="expression patterns" value="Expressed in camera-type eye and 8 other cell types or tissues"/>
</dbReference>
<evidence type="ECO:0000256" key="1">
    <source>
        <dbReference type="ARBA" id="ARBA00006442"/>
    </source>
</evidence>
<dbReference type="Pfam" id="PF00355">
    <property type="entry name" value="Rieske"/>
    <property type="match status" value="1"/>
</dbReference>
<dbReference type="PANTHER" id="PTHR43557:SF7">
    <property type="entry name" value="RIESKE DOMAIN-CONTAINING PROTEIN"/>
    <property type="match status" value="1"/>
</dbReference>
<dbReference type="GeneID" id="102683970"/>
<dbReference type="GO" id="GO:0046872">
    <property type="term" value="F:metal ion binding"/>
    <property type="evidence" value="ECO:0007669"/>
    <property type="project" value="UniProtKB-KW"/>
</dbReference>
<reference evidence="12" key="1">
    <citation type="submission" date="2011-12" db="EMBL/GenBank/DDBJ databases">
        <title>The Draft Genome of Lepisosteus oculatus.</title>
        <authorList>
            <consortium name="The Broad Institute Genome Assembly &amp; Analysis Group"/>
            <consortium name="Computational R&amp;D Group"/>
            <consortium name="and Sequencing Platform"/>
            <person name="Di Palma F."/>
            <person name="Alfoldi J."/>
            <person name="Johnson J."/>
            <person name="Berlin A."/>
            <person name="Gnerre S."/>
            <person name="Jaffe D."/>
            <person name="MacCallum I."/>
            <person name="Young S."/>
            <person name="Walker B.J."/>
            <person name="Lander E.S."/>
            <person name="Lindblad-Toh K."/>
        </authorList>
    </citation>
    <scope>NUCLEOTIDE SEQUENCE [LARGE SCALE GENOMIC DNA]</scope>
</reference>
<dbReference type="InterPro" id="IPR028202">
    <property type="entry name" value="Reductase_C"/>
</dbReference>
<dbReference type="InterPro" id="IPR050446">
    <property type="entry name" value="FAD-oxidoreductase/Apoptosis"/>
</dbReference>
<dbReference type="InterPro" id="IPR036922">
    <property type="entry name" value="Rieske_2Fe-2S_sf"/>
</dbReference>
<dbReference type="SUPFAM" id="SSF51905">
    <property type="entry name" value="FAD/NAD(P)-binding domain"/>
    <property type="match status" value="1"/>
</dbReference>
<proteinExistence type="inferred from homology"/>
<dbReference type="OrthoDB" id="432169at2759"/>
<keyword evidence="5" id="KW-0274">FAD</keyword>
<evidence type="ECO:0000256" key="7">
    <source>
        <dbReference type="ARBA" id="ARBA00023004"/>
    </source>
</evidence>
<protein>
    <submittedName>
        <fullName evidence="11">Apoptosis inducing factor mitochondria associated 4</fullName>
    </submittedName>
</protein>
<dbReference type="PANTHER" id="PTHR43557">
    <property type="entry name" value="APOPTOSIS-INDUCING FACTOR 1"/>
    <property type="match status" value="1"/>
</dbReference>
<reference evidence="11" key="3">
    <citation type="submission" date="2025-09" db="UniProtKB">
        <authorList>
            <consortium name="Ensembl"/>
        </authorList>
    </citation>
    <scope>IDENTIFICATION</scope>
</reference>
<dbReference type="SUPFAM" id="SSF50022">
    <property type="entry name" value="ISP domain"/>
    <property type="match status" value="1"/>
</dbReference>
<dbReference type="STRING" id="7918.ENSLOCP00000005422"/>
<dbReference type="InParanoid" id="W5MAL3"/>
<dbReference type="Pfam" id="PF14759">
    <property type="entry name" value="Reductase_C"/>
    <property type="match status" value="1"/>
</dbReference>
<sequence length="550" mass="60348">MAGSGMSKGQAKTAISGQEPDSDQEEVTEVVCLDSDLQDGQMKEVEVGRHKVLLVRSKGEYSAIGGLCTHYGAPLWKGALSGNRVRCPWHGACFNIKTGDLEEYPGLDSLPSFKVKIEDSKVYVSATKKALQMTKRVKKMGCRMPGESHIVVLIGGGPATLLCAETLRQERYGGRIIMVTRENMLPYDKTKLSKVLSVQDQNILLRQTDFFQQYDIEVWLGKEATSVNTNKNVITFNDGSSQRYDQLLIATGCRARILHCPGADLDNVRLLQTPDDATKIHQEALGKNTVILGTSFIGMEVASCLSDRASSVTVIGSSEVPFQKTLGSEIGRLTMKMLEDKLVKFYMNESVTEVKGEGGKVKEVVLRSGKVLPADIFIVAIGVIPNSDFLKESSVKLTSKKTVIVDKFMRTNVPGVFCAGDIASFPLSLWKNEQVNIGHWQVAQAHGRIAALNMLNIPTEINSVPFFWTVLLGKSFRYAGYGEGYTEIVMKGKLEEMKFLAFYIKNDEVVAVASLNFDPAVSQVAEMMAAGRTITKTQAASDDLSWLKVA</sequence>
<reference evidence="11" key="2">
    <citation type="submission" date="2025-08" db="UniProtKB">
        <authorList>
            <consortium name="Ensembl"/>
        </authorList>
    </citation>
    <scope>IDENTIFICATION</scope>
</reference>
<dbReference type="Gene3D" id="2.102.10.10">
    <property type="entry name" value="Rieske [2Fe-2S] iron-sulphur domain"/>
    <property type="match status" value="1"/>
</dbReference>
<keyword evidence="2" id="KW-0285">Flavoprotein</keyword>
<organism evidence="11 12">
    <name type="scientific">Lepisosteus oculatus</name>
    <name type="common">Spotted gar</name>
    <dbReference type="NCBI Taxonomy" id="7918"/>
    <lineage>
        <taxon>Eukaryota</taxon>
        <taxon>Metazoa</taxon>
        <taxon>Chordata</taxon>
        <taxon>Craniata</taxon>
        <taxon>Vertebrata</taxon>
        <taxon>Euteleostomi</taxon>
        <taxon>Actinopterygii</taxon>
        <taxon>Neopterygii</taxon>
        <taxon>Holostei</taxon>
        <taxon>Semionotiformes</taxon>
        <taxon>Lepisosteidae</taxon>
        <taxon>Lepisosteus</taxon>
    </lineage>
</organism>
<evidence type="ECO:0000256" key="4">
    <source>
        <dbReference type="ARBA" id="ARBA00022723"/>
    </source>
</evidence>
<dbReference type="SUPFAM" id="SSF55424">
    <property type="entry name" value="FAD/NAD-linked reductases, dimerisation (C-terminal) domain"/>
    <property type="match status" value="1"/>
</dbReference>
<evidence type="ECO:0000256" key="8">
    <source>
        <dbReference type="ARBA" id="ARBA00023014"/>
    </source>
</evidence>
<dbReference type="GO" id="GO:0051537">
    <property type="term" value="F:2 iron, 2 sulfur cluster binding"/>
    <property type="evidence" value="ECO:0007669"/>
    <property type="project" value="UniProtKB-KW"/>
</dbReference>
<feature type="domain" description="Rieske" evidence="10">
    <location>
        <begin position="29"/>
        <end position="124"/>
    </location>
</feature>
<feature type="region of interest" description="Disordered" evidence="9">
    <location>
        <begin position="1"/>
        <end position="28"/>
    </location>
</feature>
<comment type="similarity">
    <text evidence="1">Belongs to the FAD-dependent oxidoreductase family.</text>
</comment>
<name>W5MAL3_LEPOC</name>
<keyword evidence="8" id="KW-0411">Iron-sulfur</keyword>
<keyword evidence="6" id="KW-0560">Oxidoreductase</keyword>
<evidence type="ECO:0000313" key="11">
    <source>
        <dbReference type="Ensembl" id="ENSLOCP00000005422.1"/>
    </source>
</evidence>
<dbReference type="PROSITE" id="PS51296">
    <property type="entry name" value="RIESKE"/>
    <property type="match status" value="1"/>
</dbReference>